<dbReference type="PANTHER" id="PTHR21197">
    <property type="entry name" value="UDP-GALACTOPYRANOSE MUTASE"/>
    <property type="match status" value="1"/>
</dbReference>
<dbReference type="PROSITE" id="PS51257">
    <property type="entry name" value="PROKAR_LIPOPROTEIN"/>
    <property type="match status" value="1"/>
</dbReference>
<name>A0ABT4RFH0_9ACTN</name>
<proteinExistence type="predicted"/>
<sequence>MSSPRILVVGAGLTGCTLAHCFARAGLETVLLERDVVPGGLIRSEHLNGVLYEPHGSHIFHTEDEEVWELANAMTPFNDYRHRVDILADGKILNWPILLSDIDRQSQSQDIHAQLEERRGVDAAARAQAANFEEWCLELMGPILYERFIRPYTEKQWGRPARELSAQWAPRRVSVRWDNDPYLFPDPFQGWPAGPNGYTDLIDGLLDDPRIMLHVNVDVTQENLDAHAREQRADCIVLTCPLDVFCGERFGRLDWRGIDVRSVYVPHKDLAQGAMVVNYPGAEFPFIRIHETKHASRQRCEGTVLGFEFTGAPTRYYPIETERNRTLNDRYQAELREQVGGEKLFFAGRLANYRYIDMDDCMRQAIDASAEVLEAVGVHA</sequence>
<keyword evidence="3" id="KW-1185">Reference proteome</keyword>
<protein>
    <submittedName>
        <fullName evidence="2">NAD(P)-binding protein</fullName>
    </submittedName>
</protein>
<dbReference type="InterPro" id="IPR036188">
    <property type="entry name" value="FAD/NAD-bd_sf"/>
</dbReference>
<dbReference type="Gene3D" id="3.40.50.720">
    <property type="entry name" value="NAD(P)-binding Rossmann-like Domain"/>
    <property type="match status" value="1"/>
</dbReference>
<dbReference type="RefSeq" id="WP_202957056.1">
    <property type="nucleotide sequence ID" value="NZ_JAPCID010000008.1"/>
</dbReference>
<dbReference type="Pfam" id="PF13450">
    <property type="entry name" value="NAD_binding_8"/>
    <property type="match status" value="1"/>
</dbReference>
<organism evidence="2 3">
    <name type="scientific">Solirubrobacter deserti</name>
    <dbReference type="NCBI Taxonomy" id="2282478"/>
    <lineage>
        <taxon>Bacteria</taxon>
        <taxon>Bacillati</taxon>
        <taxon>Actinomycetota</taxon>
        <taxon>Thermoleophilia</taxon>
        <taxon>Solirubrobacterales</taxon>
        <taxon>Solirubrobacteraceae</taxon>
        <taxon>Solirubrobacter</taxon>
    </lineage>
</organism>
<feature type="domain" description="UDP-galactopyranose mutase C-terminal" evidence="1">
    <location>
        <begin position="148"/>
        <end position="355"/>
    </location>
</feature>
<gene>
    <name evidence="2" type="ORF">OJ962_07250</name>
</gene>
<accession>A0ABT4RFH0</accession>
<reference evidence="2" key="1">
    <citation type="submission" date="2022-10" db="EMBL/GenBank/DDBJ databases">
        <title>The WGS of Solirubrobacter sp. CPCC 204708.</title>
        <authorList>
            <person name="Jiang Z."/>
        </authorList>
    </citation>
    <scope>NUCLEOTIDE SEQUENCE</scope>
    <source>
        <strain evidence="2">CPCC 204708</strain>
    </source>
</reference>
<dbReference type="EMBL" id="JAPCID010000008">
    <property type="protein sequence ID" value="MDA0137284.1"/>
    <property type="molecule type" value="Genomic_DNA"/>
</dbReference>
<dbReference type="InterPro" id="IPR015899">
    <property type="entry name" value="UDP-GalPyranose_mutase_C"/>
</dbReference>
<comment type="caution">
    <text evidence="2">The sequence shown here is derived from an EMBL/GenBank/DDBJ whole genome shotgun (WGS) entry which is preliminary data.</text>
</comment>
<dbReference type="SUPFAM" id="SSF54373">
    <property type="entry name" value="FAD-linked reductases, C-terminal domain"/>
    <property type="match status" value="1"/>
</dbReference>
<dbReference type="PANTHER" id="PTHR21197:SF0">
    <property type="entry name" value="UDP-GALACTOPYRANOSE MUTASE"/>
    <property type="match status" value="1"/>
</dbReference>
<evidence type="ECO:0000313" key="3">
    <source>
        <dbReference type="Proteomes" id="UP001147700"/>
    </source>
</evidence>
<dbReference type="Pfam" id="PF03275">
    <property type="entry name" value="GLF"/>
    <property type="match status" value="1"/>
</dbReference>
<evidence type="ECO:0000259" key="1">
    <source>
        <dbReference type="Pfam" id="PF03275"/>
    </source>
</evidence>
<dbReference type="Proteomes" id="UP001147700">
    <property type="component" value="Unassembled WGS sequence"/>
</dbReference>
<dbReference type="Gene3D" id="3.50.50.60">
    <property type="entry name" value="FAD/NAD(P)-binding domain"/>
    <property type="match status" value="1"/>
</dbReference>
<dbReference type="SUPFAM" id="SSF51971">
    <property type="entry name" value="Nucleotide-binding domain"/>
    <property type="match status" value="1"/>
</dbReference>
<evidence type="ECO:0000313" key="2">
    <source>
        <dbReference type="EMBL" id="MDA0137284.1"/>
    </source>
</evidence>